<feature type="transmembrane region" description="Helical" evidence="8">
    <location>
        <begin position="20"/>
        <end position="41"/>
    </location>
</feature>
<feature type="domain" description="MARVEL" evidence="9">
    <location>
        <begin position="10"/>
        <end position="191"/>
    </location>
</feature>
<evidence type="ECO:0000256" key="5">
    <source>
        <dbReference type="ARBA" id="ARBA00023136"/>
    </source>
</evidence>
<dbReference type="PANTHER" id="PTHR10306">
    <property type="entry name" value="SYNAPTOPHYSIN"/>
    <property type="match status" value="1"/>
</dbReference>
<keyword evidence="6" id="KW-0325">Glycoprotein</keyword>
<dbReference type="InterPro" id="IPR001285">
    <property type="entry name" value="Synaptophysin/porin"/>
</dbReference>
<feature type="transmembrane region" description="Helical" evidence="8">
    <location>
        <begin position="99"/>
        <end position="124"/>
    </location>
</feature>
<keyword evidence="11" id="KW-1185">Reference proteome</keyword>
<evidence type="ECO:0000256" key="2">
    <source>
        <dbReference type="ARBA" id="ARBA00006476"/>
    </source>
</evidence>
<dbReference type="AlphaFoldDB" id="A0A7J7J9J8"/>
<gene>
    <name evidence="10" type="ORF">EB796_018981</name>
</gene>
<dbReference type="PRINTS" id="PR00220">
    <property type="entry name" value="SYNAPTOPHYSN"/>
</dbReference>
<protein>
    <submittedName>
        <fullName evidence="10">SYP</fullName>
    </submittedName>
</protein>
<dbReference type="OrthoDB" id="10006326at2759"/>
<comment type="similarity">
    <text evidence="2">Belongs to the synaptophysin/synaptobrevin family.</text>
</comment>
<keyword evidence="5 7" id="KW-0472">Membrane</keyword>
<evidence type="ECO:0000259" key="9">
    <source>
        <dbReference type="PROSITE" id="PS51225"/>
    </source>
</evidence>
<dbReference type="PROSITE" id="PS51225">
    <property type="entry name" value="MARVEL"/>
    <property type="match status" value="1"/>
</dbReference>
<proteinExistence type="inferred from homology"/>
<dbReference type="PANTHER" id="PTHR10306:SF17">
    <property type="entry name" value="MARVEL DOMAIN-CONTAINING PROTEIN"/>
    <property type="match status" value="1"/>
</dbReference>
<dbReference type="Pfam" id="PF01284">
    <property type="entry name" value="MARVEL"/>
    <property type="match status" value="1"/>
</dbReference>
<name>A0A7J7J9J8_BUGNE</name>
<evidence type="ECO:0000313" key="11">
    <source>
        <dbReference type="Proteomes" id="UP000593567"/>
    </source>
</evidence>
<comment type="subcellular location">
    <subcellularLocation>
        <location evidence="1">Membrane</location>
        <topology evidence="1">Multi-pass membrane protein</topology>
    </subcellularLocation>
</comment>
<keyword evidence="3 7" id="KW-0812">Transmembrane</keyword>
<sequence>MDKIQVEFTIMKEPRGFIRIIQLVLAIFAFATICTSARATIQLSCRGESGATNYTKDLEIEYKYPFRIKNVQVDTPFCMKSTEKSSPFQDISFAPAAEFFCFIGVMSFLLCIGYVIGYILFTGFFATKSMACTVDFVFSAVWALLWFIASCAWADRLTFMGVTMDPSTIIQDLQGVEYCQGPMVLGCSTGTPGNHATLIVSVKRNGTERVRMTLTGLTPPTLLRVTPTPVTNQLLALEQQLIRLGSSYTPSWGAVTVLLALTD</sequence>
<evidence type="ECO:0000256" key="4">
    <source>
        <dbReference type="ARBA" id="ARBA00022989"/>
    </source>
</evidence>
<evidence type="ECO:0000256" key="3">
    <source>
        <dbReference type="ARBA" id="ARBA00022692"/>
    </source>
</evidence>
<reference evidence="10" key="1">
    <citation type="submission" date="2020-06" db="EMBL/GenBank/DDBJ databases">
        <title>Draft genome of Bugula neritina, a colonial animal packing powerful symbionts and potential medicines.</title>
        <authorList>
            <person name="Rayko M."/>
        </authorList>
    </citation>
    <scope>NUCLEOTIDE SEQUENCE [LARGE SCALE GENOMIC DNA]</scope>
    <source>
        <strain evidence="10">Kwan_BN1</strain>
    </source>
</reference>
<dbReference type="Proteomes" id="UP000593567">
    <property type="component" value="Unassembled WGS sequence"/>
</dbReference>
<evidence type="ECO:0000313" key="10">
    <source>
        <dbReference type="EMBL" id="KAF6022705.1"/>
    </source>
</evidence>
<dbReference type="GO" id="GO:0008021">
    <property type="term" value="C:synaptic vesicle"/>
    <property type="evidence" value="ECO:0007669"/>
    <property type="project" value="InterPro"/>
</dbReference>
<comment type="caution">
    <text evidence="10">The sequence shown here is derived from an EMBL/GenBank/DDBJ whole genome shotgun (WGS) entry which is preliminary data.</text>
</comment>
<evidence type="ECO:0000256" key="1">
    <source>
        <dbReference type="ARBA" id="ARBA00004141"/>
    </source>
</evidence>
<keyword evidence="4 8" id="KW-1133">Transmembrane helix</keyword>
<dbReference type="EMBL" id="VXIV02002814">
    <property type="protein sequence ID" value="KAF6022705.1"/>
    <property type="molecule type" value="Genomic_DNA"/>
</dbReference>
<evidence type="ECO:0000256" key="7">
    <source>
        <dbReference type="PROSITE-ProRule" id="PRU00581"/>
    </source>
</evidence>
<accession>A0A7J7J9J8</accession>
<organism evidence="10 11">
    <name type="scientific">Bugula neritina</name>
    <name type="common">Brown bryozoan</name>
    <name type="synonym">Sertularia neritina</name>
    <dbReference type="NCBI Taxonomy" id="10212"/>
    <lineage>
        <taxon>Eukaryota</taxon>
        <taxon>Metazoa</taxon>
        <taxon>Spiralia</taxon>
        <taxon>Lophotrochozoa</taxon>
        <taxon>Bryozoa</taxon>
        <taxon>Gymnolaemata</taxon>
        <taxon>Cheilostomatida</taxon>
        <taxon>Flustrina</taxon>
        <taxon>Buguloidea</taxon>
        <taxon>Bugulidae</taxon>
        <taxon>Bugula</taxon>
    </lineage>
</organism>
<dbReference type="GO" id="GO:0016020">
    <property type="term" value="C:membrane"/>
    <property type="evidence" value="ECO:0007669"/>
    <property type="project" value="UniProtKB-SubCell"/>
</dbReference>
<evidence type="ECO:0000256" key="6">
    <source>
        <dbReference type="ARBA" id="ARBA00023180"/>
    </source>
</evidence>
<dbReference type="InterPro" id="IPR008253">
    <property type="entry name" value="Marvel"/>
</dbReference>
<feature type="transmembrane region" description="Helical" evidence="8">
    <location>
        <begin position="136"/>
        <end position="154"/>
    </location>
</feature>
<evidence type="ECO:0000256" key="8">
    <source>
        <dbReference type="SAM" id="Phobius"/>
    </source>
</evidence>